<proteinExistence type="predicted"/>
<dbReference type="Proteomes" id="UP000007879">
    <property type="component" value="Unassembled WGS sequence"/>
</dbReference>
<name>A0A1X7VV44_AMPQE</name>
<keyword evidence="15" id="KW-0449">Lipoprotein</keyword>
<protein>
    <recommendedName>
        <fullName evidence="6">RING-type E3 ubiquitin transferase</fullName>
        <ecNumber evidence="6">2.3.2.27</ecNumber>
    </recommendedName>
</protein>
<evidence type="ECO:0000256" key="1">
    <source>
        <dbReference type="ARBA" id="ARBA00000900"/>
    </source>
</evidence>
<evidence type="ECO:0000256" key="3">
    <source>
        <dbReference type="ARBA" id="ARBA00004177"/>
    </source>
</evidence>
<dbReference type="InterPro" id="IPR051878">
    <property type="entry name" value="ZNRF_ubiq-protein_ligase"/>
</dbReference>
<dbReference type="EnsemblMetazoa" id="XM_011404196.2">
    <property type="protein sequence ID" value="XP_011402498.2"/>
    <property type="gene ID" value="LOC105311946"/>
</dbReference>
<evidence type="ECO:0000256" key="11">
    <source>
        <dbReference type="ARBA" id="ARBA00022786"/>
    </source>
</evidence>
<dbReference type="GO" id="GO:0008270">
    <property type="term" value="F:zinc ion binding"/>
    <property type="evidence" value="ECO:0007669"/>
    <property type="project" value="UniProtKB-KW"/>
</dbReference>
<sequence length="268" mass="30468">MGTKQSTSSSSEVVLTRHNSDIPPRHSPRERHPETLSRDDFSRHLLSQRDLSSTSASSLSRTSSRAHHHQDRSLPPVPTSTRPLPPLPRERPRERRREILEWDSFLAELGLPPPPQQAPSLQFQSPPSSNHGHRRRRRHSEDELRGRAILGFTDRPIGSLHDNPFLILRESFTMRKCPACSQLIPSLEYDRHFSSCSNKQTIQFNEDTLLSDAGECSICLDDMMAGDEIARLPCLCIYHVKCIGEWFRVKEECPQHPDLKLESGSASS</sequence>
<evidence type="ECO:0000256" key="13">
    <source>
        <dbReference type="ARBA" id="ARBA00023136"/>
    </source>
</evidence>
<keyword evidence="11" id="KW-0833">Ubl conjugation pathway</keyword>
<feature type="compositionally biased region" description="Polar residues" evidence="17">
    <location>
        <begin position="1"/>
        <end position="13"/>
    </location>
</feature>
<evidence type="ECO:0000256" key="5">
    <source>
        <dbReference type="ARBA" id="ARBA00004906"/>
    </source>
</evidence>
<keyword evidence="20" id="KW-1185">Reference proteome</keyword>
<keyword evidence="13" id="KW-0472">Membrane</keyword>
<dbReference type="Gene3D" id="3.30.40.10">
    <property type="entry name" value="Zinc/RING finger domain, C3HC4 (zinc finger)"/>
    <property type="match status" value="1"/>
</dbReference>
<feature type="compositionally biased region" description="Low complexity" evidence="17">
    <location>
        <begin position="51"/>
        <end position="63"/>
    </location>
</feature>
<keyword evidence="12" id="KW-0862">Zinc</keyword>
<dbReference type="GO" id="GO:0016020">
    <property type="term" value="C:membrane"/>
    <property type="evidence" value="ECO:0007669"/>
    <property type="project" value="UniProtKB-SubCell"/>
</dbReference>
<dbReference type="PANTHER" id="PTHR46661">
    <property type="entry name" value="E3 UBIQUITIN-PROTEIN LIGASE ZNRF1-LIKE PROTEIN"/>
    <property type="match status" value="1"/>
</dbReference>
<keyword evidence="14" id="KW-0458">Lysosome</keyword>
<comment type="subcellular location">
    <subcellularLocation>
        <location evidence="3">Endosome</location>
    </subcellularLocation>
    <subcellularLocation>
        <location evidence="4">Lysosome</location>
    </subcellularLocation>
    <subcellularLocation>
        <location evidence="2">Membrane</location>
        <topology evidence="2">Peripheral membrane protein</topology>
    </subcellularLocation>
</comment>
<dbReference type="eggNOG" id="KOG0801">
    <property type="taxonomic scope" value="Eukaryota"/>
</dbReference>
<feature type="domain" description="RING-type" evidence="18">
    <location>
        <begin position="216"/>
        <end position="256"/>
    </location>
</feature>
<keyword evidence="8" id="KW-0519">Myristate</keyword>
<evidence type="ECO:0000256" key="7">
    <source>
        <dbReference type="ARBA" id="ARBA00022679"/>
    </source>
</evidence>
<organism evidence="19">
    <name type="scientific">Amphimedon queenslandica</name>
    <name type="common">Sponge</name>
    <dbReference type="NCBI Taxonomy" id="400682"/>
    <lineage>
        <taxon>Eukaryota</taxon>
        <taxon>Metazoa</taxon>
        <taxon>Porifera</taxon>
        <taxon>Demospongiae</taxon>
        <taxon>Heteroscleromorpha</taxon>
        <taxon>Haplosclerida</taxon>
        <taxon>Niphatidae</taxon>
        <taxon>Amphimedon</taxon>
    </lineage>
</organism>
<dbReference type="EC" id="2.3.2.27" evidence="6"/>
<evidence type="ECO:0000256" key="10">
    <source>
        <dbReference type="ARBA" id="ARBA00022771"/>
    </source>
</evidence>
<evidence type="ECO:0000259" key="18">
    <source>
        <dbReference type="PROSITE" id="PS50089"/>
    </source>
</evidence>
<feature type="region of interest" description="Disordered" evidence="17">
    <location>
        <begin position="1"/>
        <end position="95"/>
    </location>
</feature>
<dbReference type="InterPro" id="IPR001841">
    <property type="entry name" value="Znf_RING"/>
</dbReference>
<feature type="compositionally biased region" description="Low complexity" evidence="17">
    <location>
        <begin position="118"/>
        <end position="129"/>
    </location>
</feature>
<dbReference type="GO" id="GO:0061630">
    <property type="term" value="F:ubiquitin protein ligase activity"/>
    <property type="evidence" value="ECO:0007669"/>
    <property type="project" value="UniProtKB-EC"/>
</dbReference>
<dbReference type="SMART" id="SM00184">
    <property type="entry name" value="RING"/>
    <property type="match status" value="1"/>
</dbReference>
<feature type="compositionally biased region" description="Basic and acidic residues" evidence="17">
    <location>
        <begin position="30"/>
        <end position="43"/>
    </location>
</feature>
<dbReference type="Pfam" id="PF13639">
    <property type="entry name" value="zf-RING_2"/>
    <property type="match status" value="1"/>
</dbReference>
<keyword evidence="10 16" id="KW-0863">Zinc-finger</keyword>
<evidence type="ECO:0000256" key="12">
    <source>
        <dbReference type="ARBA" id="ARBA00022833"/>
    </source>
</evidence>
<comment type="pathway">
    <text evidence="5">Protein modification; protein ubiquitination.</text>
</comment>
<feature type="region of interest" description="Disordered" evidence="17">
    <location>
        <begin position="108"/>
        <end position="144"/>
    </location>
</feature>
<dbReference type="GO" id="GO:0043161">
    <property type="term" value="P:proteasome-mediated ubiquitin-dependent protein catabolic process"/>
    <property type="evidence" value="ECO:0007669"/>
    <property type="project" value="TreeGrafter"/>
</dbReference>
<keyword evidence="9" id="KW-0967">Endosome</keyword>
<evidence type="ECO:0000256" key="4">
    <source>
        <dbReference type="ARBA" id="ARBA00004371"/>
    </source>
</evidence>
<evidence type="ECO:0000256" key="8">
    <source>
        <dbReference type="ARBA" id="ARBA00022707"/>
    </source>
</evidence>
<reference evidence="19" key="2">
    <citation type="submission" date="2017-05" db="UniProtKB">
        <authorList>
            <consortium name="EnsemblMetazoa"/>
        </authorList>
    </citation>
    <scope>IDENTIFICATION</scope>
</reference>
<reference evidence="20" key="1">
    <citation type="journal article" date="2010" name="Nature">
        <title>The Amphimedon queenslandica genome and the evolution of animal complexity.</title>
        <authorList>
            <person name="Srivastava M."/>
            <person name="Simakov O."/>
            <person name="Chapman J."/>
            <person name="Fahey B."/>
            <person name="Gauthier M.E."/>
            <person name="Mitros T."/>
            <person name="Richards G.S."/>
            <person name="Conaco C."/>
            <person name="Dacre M."/>
            <person name="Hellsten U."/>
            <person name="Larroux C."/>
            <person name="Putnam N.H."/>
            <person name="Stanke M."/>
            <person name="Adamska M."/>
            <person name="Darling A."/>
            <person name="Degnan S.M."/>
            <person name="Oakley T.H."/>
            <person name="Plachetzki D.C."/>
            <person name="Zhai Y."/>
            <person name="Adamski M."/>
            <person name="Calcino A."/>
            <person name="Cummins S.F."/>
            <person name="Goodstein D.M."/>
            <person name="Harris C."/>
            <person name="Jackson D.J."/>
            <person name="Leys S.P."/>
            <person name="Shu S."/>
            <person name="Woodcroft B.J."/>
            <person name="Vervoort M."/>
            <person name="Kosik K.S."/>
            <person name="Manning G."/>
            <person name="Degnan B.M."/>
            <person name="Rokhsar D.S."/>
        </authorList>
    </citation>
    <scope>NUCLEOTIDE SEQUENCE [LARGE SCALE GENOMIC DNA]</scope>
</reference>
<evidence type="ECO:0000256" key="6">
    <source>
        <dbReference type="ARBA" id="ARBA00012483"/>
    </source>
</evidence>
<dbReference type="AlphaFoldDB" id="A0A1X7VV44"/>
<dbReference type="STRING" id="400682.A0A1X7VV44"/>
<dbReference type="PANTHER" id="PTHR46661:SF4">
    <property type="entry name" value="RING-TYPE DOMAIN-CONTAINING PROTEIN"/>
    <property type="match status" value="1"/>
</dbReference>
<dbReference type="EnsemblMetazoa" id="Aqu2.1.44207_001">
    <property type="protein sequence ID" value="Aqu2.1.44207_001"/>
    <property type="gene ID" value="Aqu2.1.44207"/>
</dbReference>
<evidence type="ECO:0000256" key="17">
    <source>
        <dbReference type="SAM" id="MobiDB-lite"/>
    </source>
</evidence>
<gene>
    <name evidence="19" type="primary">105311946</name>
</gene>
<keyword evidence="7" id="KW-0808">Transferase</keyword>
<evidence type="ECO:0000256" key="16">
    <source>
        <dbReference type="PROSITE-ProRule" id="PRU00175"/>
    </source>
</evidence>
<dbReference type="PROSITE" id="PS50089">
    <property type="entry name" value="ZF_RING_2"/>
    <property type="match status" value="1"/>
</dbReference>
<feature type="compositionally biased region" description="Pro residues" evidence="17">
    <location>
        <begin position="75"/>
        <end position="87"/>
    </location>
</feature>
<dbReference type="KEGG" id="aqu:105311946"/>
<accession>A0A1X7VV44</accession>
<dbReference type="GO" id="GO:0070936">
    <property type="term" value="P:protein K48-linked ubiquitination"/>
    <property type="evidence" value="ECO:0007669"/>
    <property type="project" value="TreeGrafter"/>
</dbReference>
<dbReference type="InParanoid" id="A0A1X7VV44"/>
<evidence type="ECO:0000313" key="19">
    <source>
        <dbReference type="EnsemblMetazoa" id="Aqu2.1.44207_001"/>
    </source>
</evidence>
<evidence type="ECO:0000256" key="9">
    <source>
        <dbReference type="ARBA" id="ARBA00022753"/>
    </source>
</evidence>
<dbReference type="GO" id="GO:0005764">
    <property type="term" value="C:lysosome"/>
    <property type="evidence" value="ECO:0007669"/>
    <property type="project" value="UniProtKB-SubCell"/>
</dbReference>
<evidence type="ECO:0000256" key="15">
    <source>
        <dbReference type="ARBA" id="ARBA00023288"/>
    </source>
</evidence>
<dbReference type="CDD" id="cd16489">
    <property type="entry name" value="mRING-CH-C4HC2H_ZNRF"/>
    <property type="match status" value="1"/>
</dbReference>
<evidence type="ECO:0000313" key="20">
    <source>
        <dbReference type="Proteomes" id="UP000007879"/>
    </source>
</evidence>
<dbReference type="InterPro" id="IPR013083">
    <property type="entry name" value="Znf_RING/FYVE/PHD"/>
</dbReference>
<evidence type="ECO:0000256" key="2">
    <source>
        <dbReference type="ARBA" id="ARBA00004170"/>
    </source>
</evidence>
<dbReference type="GO" id="GO:0005768">
    <property type="term" value="C:endosome"/>
    <property type="evidence" value="ECO:0007669"/>
    <property type="project" value="UniProtKB-SubCell"/>
</dbReference>
<dbReference type="OrthoDB" id="10057496at2759"/>
<keyword evidence="10 16" id="KW-0479">Metal-binding</keyword>
<evidence type="ECO:0000256" key="14">
    <source>
        <dbReference type="ARBA" id="ARBA00023228"/>
    </source>
</evidence>
<dbReference type="SUPFAM" id="SSF57850">
    <property type="entry name" value="RING/U-box"/>
    <property type="match status" value="1"/>
</dbReference>
<comment type="catalytic activity">
    <reaction evidence="1">
        <text>S-ubiquitinyl-[E2 ubiquitin-conjugating enzyme]-L-cysteine + [acceptor protein]-L-lysine = [E2 ubiquitin-conjugating enzyme]-L-cysteine + N(6)-ubiquitinyl-[acceptor protein]-L-lysine.</text>
        <dbReference type="EC" id="2.3.2.27"/>
    </reaction>
</comment>